<dbReference type="PANTHER" id="PTHR33362:SF3">
    <property type="entry name" value="SIALIC ACID TRAP TRANSPORTER PERMEASE PROTEIN SIAT"/>
    <property type="match status" value="1"/>
</dbReference>
<keyword evidence="10" id="KW-1185">Reference proteome</keyword>
<dbReference type="PIRSF" id="PIRSF006066">
    <property type="entry name" value="HI0050"/>
    <property type="match status" value="1"/>
</dbReference>
<organism evidence="9 10">
    <name type="scientific">Pseudodesulfovibrio portus</name>
    <dbReference type="NCBI Taxonomy" id="231439"/>
    <lineage>
        <taxon>Bacteria</taxon>
        <taxon>Pseudomonadati</taxon>
        <taxon>Thermodesulfobacteriota</taxon>
        <taxon>Desulfovibrionia</taxon>
        <taxon>Desulfovibrionales</taxon>
        <taxon>Desulfovibrionaceae</taxon>
    </lineage>
</organism>
<reference evidence="9" key="1">
    <citation type="submission" date="2022-08" db="EMBL/GenBank/DDBJ databases">
        <title>Genome Sequence of the sulphate-reducing bacterium, Pseudodesulfovibrio portus JCM14722.</title>
        <authorList>
            <person name="Kondo R."/>
            <person name="Kataoka T."/>
        </authorList>
    </citation>
    <scope>NUCLEOTIDE SEQUENCE</scope>
    <source>
        <strain evidence="9">JCM 14722</strain>
    </source>
</reference>
<gene>
    <name evidence="9" type="ORF">JCM14722_17230</name>
</gene>
<feature type="transmembrane region" description="Helical" evidence="7">
    <location>
        <begin position="315"/>
        <end position="344"/>
    </location>
</feature>
<feature type="transmembrane region" description="Helical" evidence="7">
    <location>
        <begin position="214"/>
        <end position="233"/>
    </location>
</feature>
<feature type="transmembrane region" description="Helical" evidence="7">
    <location>
        <begin position="171"/>
        <end position="193"/>
    </location>
</feature>
<dbReference type="NCBIfam" id="TIGR00786">
    <property type="entry name" value="dctM"/>
    <property type="match status" value="1"/>
</dbReference>
<dbReference type="RefSeq" id="WP_264981077.1">
    <property type="nucleotide sequence ID" value="NZ_AP026708.1"/>
</dbReference>
<evidence type="ECO:0000256" key="6">
    <source>
        <dbReference type="ARBA" id="ARBA00023136"/>
    </source>
</evidence>
<protein>
    <submittedName>
        <fullName evidence="9">ABC transporter permease</fullName>
    </submittedName>
</protein>
<proteinExistence type="predicted"/>
<evidence type="ECO:0000256" key="2">
    <source>
        <dbReference type="ARBA" id="ARBA00022475"/>
    </source>
</evidence>
<feature type="transmembrane region" description="Helical" evidence="7">
    <location>
        <begin position="239"/>
        <end position="257"/>
    </location>
</feature>
<accession>A0ABM8ARU9</accession>
<feature type="transmembrane region" description="Helical" evidence="7">
    <location>
        <begin position="356"/>
        <end position="382"/>
    </location>
</feature>
<dbReference type="InterPro" id="IPR010656">
    <property type="entry name" value="DctM"/>
</dbReference>
<feature type="transmembrane region" description="Helical" evidence="7">
    <location>
        <begin position="277"/>
        <end position="295"/>
    </location>
</feature>
<sequence>MTTLLIFCVLIGLILLGVPVAVAMGLTAVFTFISMGQADILTMVAQRMYASTTSFTLLAIPFFILAGNLMNTGGITERIFRFARALVGHIWGGLGQVNVIASMIFSGMSGAAVADAAGLGMIEMKAMKDNGYEWKFSAAITAASSTIGPVIPPSIPLVIYGYLTEVSVGRLFLAGVIPGALMGLALMVAVYFVSKHRRYPRDKRAAFREIWESGKGAALPLLTPTLIVGGILSGQFTPTEASVVACVYALFLGLVVYRSIRFRDLPNIFWDTLTHTIRIMFIIASAGFFGWLLILNRIPVQVIDGMASLSAHGSIVMLIIIFILLLFGCFLEGIAVLLITIPIFQKIIVHYAIDPVQFGVVMTLASMIGLLTPPVGMCLYAVSSITKLSIGELSREMWPYLTGIFLVLLAVAFVPQISLWLPNLIMGQ</sequence>
<evidence type="ECO:0000256" key="7">
    <source>
        <dbReference type="SAM" id="Phobius"/>
    </source>
</evidence>
<evidence type="ECO:0000256" key="3">
    <source>
        <dbReference type="ARBA" id="ARBA00022519"/>
    </source>
</evidence>
<keyword evidence="6 7" id="KW-0472">Membrane</keyword>
<dbReference type="PANTHER" id="PTHR33362">
    <property type="entry name" value="SIALIC ACID TRAP TRANSPORTER PERMEASE PROTEIN SIAT-RELATED"/>
    <property type="match status" value="1"/>
</dbReference>
<evidence type="ECO:0000256" key="1">
    <source>
        <dbReference type="ARBA" id="ARBA00004429"/>
    </source>
</evidence>
<evidence type="ECO:0000313" key="10">
    <source>
        <dbReference type="Proteomes" id="UP001061361"/>
    </source>
</evidence>
<keyword evidence="4 7" id="KW-0812">Transmembrane</keyword>
<keyword evidence="3" id="KW-0997">Cell inner membrane</keyword>
<dbReference type="InterPro" id="IPR004681">
    <property type="entry name" value="TRAP_DctM"/>
</dbReference>
<feature type="transmembrane region" description="Helical" evidence="7">
    <location>
        <begin position="47"/>
        <end position="67"/>
    </location>
</feature>
<comment type="subcellular location">
    <subcellularLocation>
        <location evidence="1">Cell inner membrane</location>
        <topology evidence="1">Multi-pass membrane protein</topology>
    </subcellularLocation>
</comment>
<keyword evidence="5 7" id="KW-1133">Transmembrane helix</keyword>
<feature type="transmembrane region" description="Helical" evidence="7">
    <location>
        <begin position="397"/>
        <end position="421"/>
    </location>
</feature>
<feature type="domain" description="TRAP C4-dicarboxylate transport system permease DctM subunit" evidence="8">
    <location>
        <begin position="7"/>
        <end position="417"/>
    </location>
</feature>
<evidence type="ECO:0000256" key="4">
    <source>
        <dbReference type="ARBA" id="ARBA00022692"/>
    </source>
</evidence>
<keyword evidence="2" id="KW-1003">Cell membrane</keyword>
<dbReference type="Pfam" id="PF06808">
    <property type="entry name" value="DctM"/>
    <property type="match status" value="1"/>
</dbReference>
<dbReference type="EMBL" id="AP026708">
    <property type="protein sequence ID" value="BDQ34181.1"/>
    <property type="molecule type" value="Genomic_DNA"/>
</dbReference>
<evidence type="ECO:0000313" key="9">
    <source>
        <dbReference type="EMBL" id="BDQ34181.1"/>
    </source>
</evidence>
<evidence type="ECO:0000259" key="8">
    <source>
        <dbReference type="Pfam" id="PF06808"/>
    </source>
</evidence>
<name>A0ABM8ARU9_9BACT</name>
<dbReference type="Proteomes" id="UP001061361">
    <property type="component" value="Chromosome"/>
</dbReference>
<evidence type="ECO:0000256" key="5">
    <source>
        <dbReference type="ARBA" id="ARBA00022989"/>
    </source>
</evidence>